<dbReference type="SMART" id="SM00736">
    <property type="entry name" value="CADG"/>
    <property type="match status" value="2"/>
</dbReference>
<proteinExistence type="predicted"/>
<evidence type="ECO:0000313" key="5">
    <source>
        <dbReference type="EMBL" id="AAS53096.1"/>
    </source>
</evidence>
<evidence type="ECO:0000256" key="2">
    <source>
        <dbReference type="SAM" id="Phobius"/>
    </source>
</evidence>
<evidence type="ECO:0000313" key="6">
    <source>
        <dbReference type="Proteomes" id="UP000000591"/>
    </source>
</evidence>
<dbReference type="OMA" id="ATRGEWF"/>
<dbReference type="InParanoid" id="Q755V1"/>
<protein>
    <submittedName>
        <fullName evidence="5">AER417Wp</fullName>
    </submittedName>
</protein>
<dbReference type="Proteomes" id="UP000000591">
    <property type="component" value="Chromosome V"/>
</dbReference>
<keyword evidence="2" id="KW-0472">Membrane</keyword>
<dbReference type="STRING" id="284811.Q755V1"/>
<dbReference type="Pfam" id="PF05345">
    <property type="entry name" value="He_PIG"/>
    <property type="match status" value="2"/>
</dbReference>
<feature type="signal peptide" evidence="3">
    <location>
        <begin position="1"/>
        <end position="18"/>
    </location>
</feature>
<keyword evidence="6" id="KW-1185">Reference proteome</keyword>
<dbReference type="HOGENOM" id="CLU_017550_1_0_1"/>
<reference evidence="5 6" key="1">
    <citation type="journal article" date="2004" name="Science">
        <title>The Ashbya gossypii genome as a tool for mapping the ancient Saccharomyces cerevisiae genome.</title>
        <authorList>
            <person name="Dietrich F.S."/>
            <person name="Voegeli S."/>
            <person name="Brachat S."/>
            <person name="Lerch A."/>
            <person name="Gates K."/>
            <person name="Steiner S."/>
            <person name="Mohr C."/>
            <person name="Pohlmann R."/>
            <person name="Luedi P."/>
            <person name="Choi S."/>
            <person name="Wing R.A."/>
            <person name="Flavier A."/>
            <person name="Gaffney T.D."/>
            <person name="Philippsen P."/>
        </authorList>
    </citation>
    <scope>NUCLEOTIDE SEQUENCE [LARGE SCALE GENOMIC DNA]</scope>
    <source>
        <strain evidence="6">ATCC 10895 / CBS 109.51 / FGSC 9923 / NRRL Y-1056</strain>
    </source>
</reference>
<feature type="region of interest" description="Disordered" evidence="1">
    <location>
        <begin position="594"/>
        <end position="614"/>
    </location>
</feature>
<dbReference type="FunCoup" id="Q755V1">
    <property type="interactions" value="40"/>
</dbReference>
<dbReference type="EMBL" id="AE016818">
    <property type="protein sequence ID" value="AAS53096.1"/>
    <property type="molecule type" value="Genomic_DNA"/>
</dbReference>
<reference evidence="6" key="2">
    <citation type="journal article" date="2013" name="G3 (Bethesda)">
        <title>Genomes of Ashbya fungi isolated from insects reveal four mating-type loci, numerous translocations, lack of transposons, and distinct gene duplications.</title>
        <authorList>
            <person name="Dietrich F.S."/>
            <person name="Voegeli S."/>
            <person name="Kuo S."/>
            <person name="Philippsen P."/>
        </authorList>
    </citation>
    <scope>GENOME REANNOTATION</scope>
    <source>
        <strain evidence="6">ATCC 10895 / CBS 109.51 / FGSC 9923 / NRRL Y-1056</strain>
    </source>
</reference>
<dbReference type="InterPro" id="IPR015919">
    <property type="entry name" value="Cadherin-like_sf"/>
</dbReference>
<dbReference type="GO" id="GO:0005509">
    <property type="term" value="F:calcium ion binding"/>
    <property type="evidence" value="ECO:0007669"/>
    <property type="project" value="InterPro"/>
</dbReference>
<feature type="domain" description="Dystroglycan-type cadherin-like" evidence="4">
    <location>
        <begin position="140"/>
        <end position="248"/>
    </location>
</feature>
<feature type="compositionally biased region" description="Low complexity" evidence="1">
    <location>
        <begin position="669"/>
        <end position="679"/>
    </location>
</feature>
<dbReference type="InterPro" id="IPR013783">
    <property type="entry name" value="Ig-like_fold"/>
</dbReference>
<dbReference type="eggNOG" id="ENOG502QURR">
    <property type="taxonomic scope" value="Eukaryota"/>
</dbReference>
<dbReference type="OrthoDB" id="41532at2759"/>
<feature type="region of interest" description="Disordered" evidence="1">
    <location>
        <begin position="559"/>
        <end position="578"/>
    </location>
</feature>
<evidence type="ECO:0000256" key="1">
    <source>
        <dbReference type="SAM" id="MobiDB-lite"/>
    </source>
</evidence>
<dbReference type="Gene3D" id="2.60.40.10">
    <property type="entry name" value="Immunoglobulins"/>
    <property type="match status" value="3"/>
</dbReference>
<accession>Q755V1</accession>
<feature type="region of interest" description="Disordered" evidence="1">
    <location>
        <begin position="647"/>
        <end position="831"/>
    </location>
</feature>
<feature type="transmembrane region" description="Helical" evidence="2">
    <location>
        <begin position="495"/>
        <end position="520"/>
    </location>
</feature>
<feature type="region of interest" description="Disordered" evidence="1">
    <location>
        <begin position="528"/>
        <end position="554"/>
    </location>
</feature>
<name>Q755V1_EREGS</name>
<dbReference type="AlphaFoldDB" id="Q755V1"/>
<dbReference type="GeneID" id="4621491"/>
<keyword evidence="3" id="KW-0732">Signal</keyword>
<gene>
    <name evidence="5" type="ORF">AGOS_AER417W</name>
</gene>
<keyword evidence="2" id="KW-0812">Transmembrane</keyword>
<evidence type="ECO:0000259" key="4">
    <source>
        <dbReference type="SMART" id="SM00736"/>
    </source>
</evidence>
<dbReference type="RefSeq" id="NP_985272.1">
    <property type="nucleotide sequence ID" value="NM_210626.1"/>
</dbReference>
<sequence>MQCVRILLIARLLVLVRGLLTEAYPISKQFPAVARVGQEFQFELSENTFQSDKGSSKVQYAVSGQPKWLNWDGSRRLLYGTATREYVGAEGTRFFDIVVEGTDVGDGTTLQQKYRLVATSRMAPRLAPGFDILNVLKQSGNTDGRNSLKVLPGESLNVVIPKQMFVAGSEESPVVAYYGLTQRFHAPLPSWLFFDSSQLRFSGTPPVVNSNTAPEVPYSLTIIATDFEGFTGVEVPFGVVVSAQKLTTTITSPLVINVTDQGVLDYELPLNYILLNGKPITEAELSTITLHDNPKWVKNSGSKLYGKLSEPATANFTVSVKDIYGNTIYLTITIESTERLFTVSELPVVMATRNSWFQYDLSPSVFLRSSSFDVSVSYSGADWLHFTKSNLTFQGVVPKDFSELSVEITAKGATKSETLPLKFSGRSKVQPSTSTTRSSSTSSPSETSTGHSSTITSTTTAIDTATTSDAATSATSSVGEPVSENKKSDRDLKRLVAIVCGIVIPLAVILAVLLLLFLLWRRRQSKKSEAKDPEYSTKHISSPKLGNPANRPNMFASKSRRKEANANPFADPPASQSEAKKMAALNALHFDEHSSDTSLVNEKDEFEEKADDDSVLSVDAMDRIAAAEHGLPRSDSVYITTDPKSASVYYNSEPSQRRSWRYSAHMSKRNSAQRAAPSASRRESHGSLKTVSTAELLNTEVTTHSNIPHDPSKSTLGPRDSVFLSGTGKPISDASTGKYTLPPLTETKYKSGLSADSNESKRASDSSGGSDFIPVKQGDTYQFTPKRSTDSRFGKTAPMRKQSTKRLVNLPNRGGVNVSDASLIGQEPERD</sequence>
<dbReference type="GO" id="GO:0016020">
    <property type="term" value="C:membrane"/>
    <property type="evidence" value="ECO:0007669"/>
    <property type="project" value="InterPro"/>
</dbReference>
<organism evidence="5 6">
    <name type="scientific">Eremothecium gossypii (strain ATCC 10895 / CBS 109.51 / FGSC 9923 / NRRL Y-1056)</name>
    <name type="common">Yeast</name>
    <name type="synonym">Ashbya gossypii</name>
    <dbReference type="NCBI Taxonomy" id="284811"/>
    <lineage>
        <taxon>Eukaryota</taxon>
        <taxon>Fungi</taxon>
        <taxon>Dikarya</taxon>
        <taxon>Ascomycota</taxon>
        <taxon>Saccharomycotina</taxon>
        <taxon>Saccharomycetes</taxon>
        <taxon>Saccharomycetales</taxon>
        <taxon>Saccharomycetaceae</taxon>
        <taxon>Eremothecium</taxon>
    </lineage>
</organism>
<feature type="chain" id="PRO_5004285359" evidence="3">
    <location>
        <begin position="19"/>
        <end position="831"/>
    </location>
</feature>
<dbReference type="InterPro" id="IPR006644">
    <property type="entry name" value="Cadg"/>
</dbReference>
<keyword evidence="2" id="KW-1133">Transmembrane helix</keyword>
<feature type="compositionally biased region" description="Acidic residues" evidence="1">
    <location>
        <begin position="604"/>
        <end position="614"/>
    </location>
</feature>
<feature type="compositionally biased region" description="Low complexity" evidence="1">
    <location>
        <begin position="432"/>
        <end position="477"/>
    </location>
</feature>
<feature type="region of interest" description="Disordered" evidence="1">
    <location>
        <begin position="424"/>
        <end position="487"/>
    </location>
</feature>
<dbReference type="KEGG" id="ago:AGOS_AER417W"/>
<feature type="compositionally biased region" description="Basic and acidic residues" evidence="1">
    <location>
        <begin position="528"/>
        <end position="537"/>
    </location>
</feature>
<dbReference type="SUPFAM" id="SSF49313">
    <property type="entry name" value="Cadherin-like"/>
    <property type="match status" value="3"/>
</dbReference>
<feature type="domain" description="Dystroglycan-type cadherin-like" evidence="4">
    <location>
        <begin position="341"/>
        <end position="430"/>
    </location>
</feature>
<evidence type="ECO:0000256" key="3">
    <source>
        <dbReference type="SAM" id="SignalP"/>
    </source>
</evidence>
<feature type="compositionally biased region" description="Polar residues" evidence="1">
    <location>
        <begin position="687"/>
        <end position="706"/>
    </location>
</feature>